<feature type="signal peptide" evidence="1">
    <location>
        <begin position="1"/>
        <end position="17"/>
    </location>
</feature>
<accession>A0AAD6XQ47</accession>
<feature type="chain" id="PRO_5041987251" evidence="1">
    <location>
        <begin position="18"/>
        <end position="122"/>
    </location>
</feature>
<dbReference type="Gene3D" id="2.80.10.50">
    <property type="match status" value="1"/>
</dbReference>
<keyword evidence="3" id="KW-1185">Reference proteome</keyword>
<organism evidence="2 3">
    <name type="scientific">Mycena belliarum</name>
    <dbReference type="NCBI Taxonomy" id="1033014"/>
    <lineage>
        <taxon>Eukaryota</taxon>
        <taxon>Fungi</taxon>
        <taxon>Dikarya</taxon>
        <taxon>Basidiomycota</taxon>
        <taxon>Agaricomycotina</taxon>
        <taxon>Agaricomycetes</taxon>
        <taxon>Agaricomycetidae</taxon>
        <taxon>Agaricales</taxon>
        <taxon>Marasmiineae</taxon>
        <taxon>Mycenaceae</taxon>
        <taxon>Mycena</taxon>
    </lineage>
</organism>
<reference evidence="2" key="1">
    <citation type="submission" date="2023-03" db="EMBL/GenBank/DDBJ databases">
        <title>Massive genome expansion in bonnet fungi (Mycena s.s.) driven by repeated elements and novel gene families across ecological guilds.</title>
        <authorList>
            <consortium name="Lawrence Berkeley National Laboratory"/>
            <person name="Harder C.B."/>
            <person name="Miyauchi S."/>
            <person name="Viragh M."/>
            <person name="Kuo A."/>
            <person name="Thoen E."/>
            <person name="Andreopoulos B."/>
            <person name="Lu D."/>
            <person name="Skrede I."/>
            <person name="Drula E."/>
            <person name="Henrissat B."/>
            <person name="Morin E."/>
            <person name="Kohler A."/>
            <person name="Barry K."/>
            <person name="LaButti K."/>
            <person name="Morin E."/>
            <person name="Salamov A."/>
            <person name="Lipzen A."/>
            <person name="Mereny Z."/>
            <person name="Hegedus B."/>
            <person name="Baldrian P."/>
            <person name="Stursova M."/>
            <person name="Weitz H."/>
            <person name="Taylor A."/>
            <person name="Grigoriev I.V."/>
            <person name="Nagy L.G."/>
            <person name="Martin F."/>
            <person name="Kauserud H."/>
        </authorList>
    </citation>
    <scope>NUCLEOTIDE SEQUENCE</scope>
    <source>
        <strain evidence="2">CBHHK173m</strain>
    </source>
</reference>
<sequence>MLLRSFLLFIAPAIVHAQAPPTGTTVNIKDYKGNVLDLAFASAADLAPVQTLNHKSLEVAQAWVIEPAGTQFTVLNPFASTFLSFTTVANGVKPTSAQVCGHPTVNTAWTIAASKLGGFKLR</sequence>
<keyword evidence="1" id="KW-0732">Signal</keyword>
<comment type="caution">
    <text evidence="2">The sequence shown here is derived from an EMBL/GenBank/DDBJ whole genome shotgun (WGS) entry which is preliminary data.</text>
</comment>
<evidence type="ECO:0000313" key="2">
    <source>
        <dbReference type="EMBL" id="KAJ7079972.1"/>
    </source>
</evidence>
<gene>
    <name evidence="2" type="ORF">B0H15DRAFT_490864</name>
</gene>
<proteinExistence type="predicted"/>
<evidence type="ECO:0000313" key="3">
    <source>
        <dbReference type="Proteomes" id="UP001222325"/>
    </source>
</evidence>
<dbReference type="EMBL" id="JARJCN010000057">
    <property type="protein sequence ID" value="KAJ7079972.1"/>
    <property type="molecule type" value="Genomic_DNA"/>
</dbReference>
<protein>
    <submittedName>
        <fullName evidence="2">Uncharacterized protein</fullName>
    </submittedName>
</protein>
<dbReference type="Proteomes" id="UP001222325">
    <property type="component" value="Unassembled WGS sequence"/>
</dbReference>
<evidence type="ECO:0000256" key="1">
    <source>
        <dbReference type="SAM" id="SignalP"/>
    </source>
</evidence>
<dbReference type="SUPFAM" id="SSF50370">
    <property type="entry name" value="Ricin B-like lectins"/>
    <property type="match status" value="1"/>
</dbReference>
<dbReference type="AlphaFoldDB" id="A0AAD6XQ47"/>
<dbReference type="InterPro" id="IPR035992">
    <property type="entry name" value="Ricin_B-like_lectins"/>
</dbReference>
<name>A0AAD6XQ47_9AGAR</name>